<accession>A0A8T0TP79</accession>
<keyword evidence="1" id="KW-0732">Signal</keyword>
<reference evidence="2" key="1">
    <citation type="submission" date="2020-05" db="EMBL/GenBank/DDBJ databases">
        <title>WGS assembly of Panicum virgatum.</title>
        <authorList>
            <person name="Lovell J.T."/>
            <person name="Jenkins J."/>
            <person name="Shu S."/>
            <person name="Juenger T.E."/>
            <person name="Schmutz J."/>
        </authorList>
    </citation>
    <scope>NUCLEOTIDE SEQUENCE</scope>
    <source>
        <strain evidence="2">AP13</strain>
    </source>
</reference>
<organism evidence="2 3">
    <name type="scientific">Panicum virgatum</name>
    <name type="common">Blackwell switchgrass</name>
    <dbReference type="NCBI Taxonomy" id="38727"/>
    <lineage>
        <taxon>Eukaryota</taxon>
        <taxon>Viridiplantae</taxon>
        <taxon>Streptophyta</taxon>
        <taxon>Embryophyta</taxon>
        <taxon>Tracheophyta</taxon>
        <taxon>Spermatophyta</taxon>
        <taxon>Magnoliopsida</taxon>
        <taxon>Liliopsida</taxon>
        <taxon>Poales</taxon>
        <taxon>Poaceae</taxon>
        <taxon>PACMAD clade</taxon>
        <taxon>Panicoideae</taxon>
        <taxon>Panicodae</taxon>
        <taxon>Paniceae</taxon>
        <taxon>Panicinae</taxon>
        <taxon>Panicum</taxon>
        <taxon>Panicum sect. Hiantes</taxon>
    </lineage>
</organism>
<dbReference type="EMBL" id="CM029043">
    <property type="protein sequence ID" value="KAG2610865.1"/>
    <property type="molecule type" value="Genomic_DNA"/>
</dbReference>
<evidence type="ECO:0000256" key="1">
    <source>
        <dbReference type="SAM" id="SignalP"/>
    </source>
</evidence>
<comment type="caution">
    <text evidence="2">The sequence shown here is derived from an EMBL/GenBank/DDBJ whole genome shotgun (WGS) entry which is preliminary data.</text>
</comment>
<evidence type="ECO:0000313" key="3">
    <source>
        <dbReference type="Proteomes" id="UP000823388"/>
    </source>
</evidence>
<name>A0A8T0TP79_PANVG</name>
<protein>
    <submittedName>
        <fullName evidence="2">Uncharacterized protein</fullName>
    </submittedName>
</protein>
<sequence>MNAIFLICCAYLLLVQYSELMCNCFLVTYKWKSAFEPIIQISIVLPLCNFLKTTDLLHGELYCSSSMLTIAVDMLAAYLTKRNQSSGVRNCLFWCDSKKQWSNRTMK</sequence>
<feature type="chain" id="PRO_5035764685" evidence="1">
    <location>
        <begin position="21"/>
        <end position="107"/>
    </location>
</feature>
<keyword evidence="3" id="KW-1185">Reference proteome</keyword>
<dbReference type="Proteomes" id="UP000823388">
    <property type="component" value="Chromosome 4K"/>
</dbReference>
<gene>
    <name evidence="2" type="ORF">PVAP13_4KG223105</name>
</gene>
<dbReference type="AlphaFoldDB" id="A0A8T0TP79"/>
<proteinExistence type="predicted"/>
<evidence type="ECO:0000313" key="2">
    <source>
        <dbReference type="EMBL" id="KAG2610865.1"/>
    </source>
</evidence>
<feature type="signal peptide" evidence="1">
    <location>
        <begin position="1"/>
        <end position="20"/>
    </location>
</feature>